<comment type="catalytic activity">
    <reaction evidence="4">
        <text>chorismate = 4-hydroxybenzoate + pyruvate</text>
        <dbReference type="Rhea" id="RHEA:16505"/>
        <dbReference type="ChEBI" id="CHEBI:15361"/>
        <dbReference type="ChEBI" id="CHEBI:17879"/>
        <dbReference type="ChEBI" id="CHEBI:29748"/>
        <dbReference type="EC" id="4.1.3.40"/>
    </reaction>
</comment>
<keyword evidence="6" id="KW-1185">Reference proteome</keyword>
<evidence type="ECO:0000256" key="1">
    <source>
        <dbReference type="ARBA" id="ARBA00022490"/>
    </source>
</evidence>
<organism evidence="5 6">
    <name type="scientific">Thiomicrorhabdus heinhorstiae</name>
    <dbReference type="NCBI Taxonomy" id="2748010"/>
    <lineage>
        <taxon>Bacteria</taxon>
        <taxon>Pseudomonadati</taxon>
        <taxon>Pseudomonadota</taxon>
        <taxon>Gammaproteobacteria</taxon>
        <taxon>Thiotrichales</taxon>
        <taxon>Piscirickettsiaceae</taxon>
        <taxon>Thiomicrorhabdus</taxon>
    </lineage>
</organism>
<dbReference type="EMBL" id="JACBGI020000027">
    <property type="protein sequence ID" value="MBF6058779.1"/>
    <property type="molecule type" value="Genomic_DNA"/>
</dbReference>
<dbReference type="EC" id="4.1.3.40" evidence="4"/>
<comment type="subcellular location">
    <subcellularLocation>
        <location evidence="4">Cytoplasm</location>
    </subcellularLocation>
</comment>
<name>A0ABS0BZB0_9GAMM</name>
<comment type="caution">
    <text evidence="5">The sequence shown here is derived from an EMBL/GenBank/DDBJ whole genome shotgun (WGS) entry which is preliminary data.</text>
</comment>
<accession>A0ABS0BZB0</accession>
<evidence type="ECO:0000313" key="5">
    <source>
        <dbReference type="EMBL" id="MBF6058779.1"/>
    </source>
</evidence>
<comment type="similarity">
    <text evidence="4">Belongs to the UbiC family.</text>
</comment>
<evidence type="ECO:0000256" key="3">
    <source>
        <dbReference type="ARBA" id="ARBA00023239"/>
    </source>
</evidence>
<dbReference type="PANTHER" id="PTHR38683">
    <property type="entry name" value="CHORISMATE PYRUVATE-LYASE"/>
    <property type="match status" value="1"/>
</dbReference>
<keyword evidence="3 4" id="KW-0456">Lyase</keyword>
<reference evidence="5 6" key="1">
    <citation type="submission" date="2020-11" db="EMBL/GenBank/DDBJ databases">
        <title>Sulfur oxidizing isolate from Hospital Hole Sinkhole.</title>
        <authorList>
            <person name="Scott K.M."/>
        </authorList>
    </citation>
    <scope>NUCLEOTIDE SEQUENCE [LARGE SCALE GENOMIC DNA]</scope>
    <source>
        <strain evidence="5 6">HH1</strain>
    </source>
</reference>
<dbReference type="GO" id="GO:0016829">
    <property type="term" value="F:lyase activity"/>
    <property type="evidence" value="ECO:0007669"/>
    <property type="project" value="UniProtKB-KW"/>
</dbReference>
<sequence length="202" mass="23104">MSAAERIAKLKALLREKQSASSIQPQFWKPSGLIARVAPTQKIRSWLSTPTSLTARMRSLCPDLEVEILSERYEVPLLSEAAKLLMERNQEAWVRCVLLKCGQNNWVYARTVIPRLDALNPWHELQQLGTQPLGEILFELPNLERSPFEFSKDSLSYWPRLSEKLANPKLHNKPGFARRSVFVRQNAPLLLTEVFLPGLTET</sequence>
<dbReference type="PANTHER" id="PTHR38683:SF1">
    <property type="entry name" value="CHORISMATE PYRUVATE-LYASE"/>
    <property type="match status" value="1"/>
</dbReference>
<dbReference type="Proteomes" id="UP001193680">
    <property type="component" value="Unassembled WGS sequence"/>
</dbReference>
<comment type="pathway">
    <text evidence="4">Cofactor biosynthesis; ubiquinone biosynthesis.</text>
</comment>
<keyword evidence="4" id="KW-0670">Pyruvate</keyword>
<keyword evidence="1 4" id="KW-0963">Cytoplasm</keyword>
<gene>
    <name evidence="4" type="primary">ubiC</name>
    <name evidence="5" type="ORF">H8792_010540</name>
</gene>
<evidence type="ECO:0000256" key="4">
    <source>
        <dbReference type="HAMAP-Rule" id="MF_01632"/>
    </source>
</evidence>
<dbReference type="HAMAP" id="MF_01632">
    <property type="entry name" value="UbiC"/>
    <property type="match status" value="1"/>
</dbReference>
<protein>
    <recommendedName>
        <fullName evidence="4">Probable chorismate pyruvate-lyase</fullName>
        <shortName evidence="4">CL</shortName>
        <shortName evidence="4">CPL</shortName>
        <ecNumber evidence="4">4.1.3.40</ecNumber>
    </recommendedName>
</protein>
<dbReference type="RefSeq" id="WP_185978924.1">
    <property type="nucleotide sequence ID" value="NZ_JACBGI020000027.1"/>
</dbReference>
<comment type="function">
    <text evidence="4">Removes the pyruvyl group from chorismate, with concomitant aromatization of the ring, to provide 4-hydroxybenzoate (4HB) for the ubiquinone pathway.</text>
</comment>
<evidence type="ECO:0000313" key="6">
    <source>
        <dbReference type="Proteomes" id="UP001193680"/>
    </source>
</evidence>
<dbReference type="SUPFAM" id="SSF64288">
    <property type="entry name" value="Chorismate lyase-like"/>
    <property type="match status" value="1"/>
</dbReference>
<feature type="binding site" evidence="4">
    <location>
        <position position="133"/>
    </location>
    <ligand>
        <name>substrate</name>
    </ligand>
</feature>
<dbReference type="InterPro" id="IPR028978">
    <property type="entry name" value="Chorismate_lyase_/UTRA_dom_sf"/>
</dbReference>
<keyword evidence="2 4" id="KW-0831">Ubiquinone biosynthesis</keyword>
<feature type="binding site" evidence="4">
    <location>
        <position position="193"/>
    </location>
    <ligand>
        <name>substrate</name>
    </ligand>
</feature>
<comment type="caution">
    <text evidence="4">Lacks conserved residue(s) required for the propagation of feature annotation.</text>
</comment>
<dbReference type="Pfam" id="PF04345">
    <property type="entry name" value="Chor_lyase"/>
    <property type="match status" value="1"/>
</dbReference>
<dbReference type="Gene3D" id="3.40.1410.10">
    <property type="entry name" value="Chorismate lyase-like"/>
    <property type="match status" value="1"/>
</dbReference>
<proteinExistence type="inferred from homology"/>
<evidence type="ECO:0000256" key="2">
    <source>
        <dbReference type="ARBA" id="ARBA00022688"/>
    </source>
</evidence>
<feature type="binding site" evidence="4">
    <location>
        <position position="95"/>
    </location>
    <ligand>
        <name>substrate</name>
    </ligand>
</feature>
<dbReference type="InterPro" id="IPR007440">
    <property type="entry name" value="Chorismate--pyruvate_lyase"/>
</dbReference>